<evidence type="ECO:0000313" key="8">
    <source>
        <dbReference type="EMBL" id="VTP65596.1"/>
    </source>
</evidence>
<dbReference type="SUPFAM" id="SSF103473">
    <property type="entry name" value="MFS general substrate transporter"/>
    <property type="match status" value="1"/>
</dbReference>
<dbReference type="GO" id="GO:0022857">
    <property type="term" value="F:transmembrane transporter activity"/>
    <property type="evidence" value="ECO:0007669"/>
    <property type="project" value="InterPro"/>
</dbReference>
<dbReference type="AlphaFoldDB" id="A0A4U9HPZ9"/>
<evidence type="ECO:0000256" key="2">
    <source>
        <dbReference type="ARBA" id="ARBA00022475"/>
    </source>
</evidence>
<dbReference type="PANTHER" id="PTHR23501">
    <property type="entry name" value="MAJOR FACILITATOR SUPERFAMILY"/>
    <property type="match status" value="1"/>
</dbReference>
<accession>A0A4U9HPZ9</accession>
<dbReference type="InterPro" id="IPR020846">
    <property type="entry name" value="MFS_dom"/>
</dbReference>
<dbReference type="InterPro" id="IPR036259">
    <property type="entry name" value="MFS_trans_sf"/>
</dbReference>
<protein>
    <submittedName>
        <fullName evidence="8">Multidrug resistance protein B</fullName>
    </submittedName>
</protein>
<dbReference type="Proteomes" id="UP000310719">
    <property type="component" value="Chromosome"/>
</dbReference>
<dbReference type="InterPro" id="IPR011701">
    <property type="entry name" value="MFS"/>
</dbReference>
<evidence type="ECO:0000256" key="5">
    <source>
        <dbReference type="ARBA" id="ARBA00023136"/>
    </source>
</evidence>
<evidence type="ECO:0000256" key="1">
    <source>
        <dbReference type="ARBA" id="ARBA00004141"/>
    </source>
</evidence>
<comment type="subcellular location">
    <subcellularLocation>
        <location evidence="1">Membrane</location>
        <topology evidence="1">Multi-pass membrane protein</topology>
    </subcellularLocation>
</comment>
<name>A0A4U9HPZ9_9ENTR</name>
<feature type="domain" description="Major facilitator superfamily (MFS) profile" evidence="7">
    <location>
        <begin position="18"/>
        <end position="134"/>
    </location>
</feature>
<dbReference type="Pfam" id="PF07690">
    <property type="entry name" value="MFS_1"/>
    <property type="match status" value="1"/>
</dbReference>
<keyword evidence="5 6" id="KW-0472">Membrane</keyword>
<evidence type="ECO:0000256" key="3">
    <source>
        <dbReference type="ARBA" id="ARBA00022692"/>
    </source>
</evidence>
<gene>
    <name evidence="8" type="primary">emrB_1</name>
    <name evidence="8" type="ORF">NCTC13032_02105</name>
</gene>
<organism evidence="8 9">
    <name type="scientific">Leclercia adecarboxylata</name>
    <dbReference type="NCBI Taxonomy" id="83655"/>
    <lineage>
        <taxon>Bacteria</taxon>
        <taxon>Pseudomonadati</taxon>
        <taxon>Pseudomonadota</taxon>
        <taxon>Gammaproteobacteria</taxon>
        <taxon>Enterobacterales</taxon>
        <taxon>Enterobacteriaceae</taxon>
        <taxon>Leclercia</taxon>
    </lineage>
</organism>
<evidence type="ECO:0000259" key="7">
    <source>
        <dbReference type="PROSITE" id="PS50850"/>
    </source>
</evidence>
<evidence type="ECO:0000256" key="4">
    <source>
        <dbReference type="ARBA" id="ARBA00022989"/>
    </source>
</evidence>
<keyword evidence="2" id="KW-1003">Cell membrane</keyword>
<feature type="transmembrane region" description="Helical" evidence="6">
    <location>
        <begin position="56"/>
        <end position="75"/>
    </location>
</feature>
<reference evidence="8 9" key="1">
    <citation type="submission" date="2019-05" db="EMBL/GenBank/DDBJ databases">
        <authorList>
            <consortium name="Pathogen Informatics"/>
        </authorList>
    </citation>
    <scope>NUCLEOTIDE SEQUENCE [LARGE SCALE GENOMIC DNA]</scope>
    <source>
        <strain evidence="8 9">NCTC13032</strain>
    </source>
</reference>
<dbReference type="PROSITE" id="PS50850">
    <property type="entry name" value="MFS"/>
    <property type="match status" value="1"/>
</dbReference>
<evidence type="ECO:0000313" key="9">
    <source>
        <dbReference type="Proteomes" id="UP000310719"/>
    </source>
</evidence>
<dbReference type="Gene3D" id="1.20.1720.10">
    <property type="entry name" value="Multidrug resistance protein D"/>
    <property type="match status" value="1"/>
</dbReference>
<evidence type="ECO:0000256" key="6">
    <source>
        <dbReference type="SAM" id="Phobius"/>
    </source>
</evidence>
<dbReference type="GO" id="GO:0005886">
    <property type="term" value="C:plasma membrane"/>
    <property type="evidence" value="ECO:0007669"/>
    <property type="project" value="TreeGrafter"/>
</dbReference>
<proteinExistence type="predicted"/>
<feature type="transmembrane region" description="Helical" evidence="6">
    <location>
        <begin position="84"/>
        <end position="109"/>
    </location>
</feature>
<dbReference type="PANTHER" id="PTHR23501:SF174">
    <property type="entry name" value="MULTIDRUG EXPORT PROTEIN EMRB-RELATED"/>
    <property type="match status" value="1"/>
</dbReference>
<keyword evidence="3 6" id="KW-0812">Transmembrane</keyword>
<keyword evidence="4 6" id="KW-1133">Transmembrane helix</keyword>
<dbReference type="EMBL" id="LR590464">
    <property type="protein sequence ID" value="VTP65596.1"/>
    <property type="molecule type" value="Genomic_DNA"/>
</dbReference>
<sequence length="134" mass="14804">MSEHSHESWRPASNPWAVAIVVTLAVFMEILDTTIVNVALPHVAGSLSASYDESTWVLTSYLVANGIVLPISAFLSRVFGRKQFFLICIVMFTICSFLCGIATELWQIILFSYFAGLLWRRATAHPAVGAARLL</sequence>
<feature type="transmembrane region" description="Helical" evidence="6">
    <location>
        <begin position="16"/>
        <end position="36"/>
    </location>
</feature>